<feature type="region of interest" description="Disordered" evidence="1">
    <location>
        <begin position="1"/>
        <end position="109"/>
    </location>
</feature>
<keyword evidence="3" id="KW-1185">Reference proteome</keyword>
<organism evidence="2 3">
    <name type="scientific">Brassica napus</name>
    <name type="common">Rape</name>
    <dbReference type="NCBI Taxonomy" id="3708"/>
    <lineage>
        <taxon>Eukaryota</taxon>
        <taxon>Viridiplantae</taxon>
        <taxon>Streptophyta</taxon>
        <taxon>Embryophyta</taxon>
        <taxon>Tracheophyta</taxon>
        <taxon>Spermatophyta</taxon>
        <taxon>Magnoliopsida</taxon>
        <taxon>eudicotyledons</taxon>
        <taxon>Gunneridae</taxon>
        <taxon>Pentapetalae</taxon>
        <taxon>rosids</taxon>
        <taxon>malvids</taxon>
        <taxon>Brassicales</taxon>
        <taxon>Brassicaceae</taxon>
        <taxon>Brassiceae</taxon>
        <taxon>Brassica</taxon>
    </lineage>
</organism>
<feature type="compositionally biased region" description="Basic and acidic residues" evidence="1">
    <location>
        <begin position="1"/>
        <end position="10"/>
    </location>
</feature>
<feature type="compositionally biased region" description="Basic and acidic residues" evidence="1">
    <location>
        <begin position="47"/>
        <end position="61"/>
    </location>
</feature>
<dbReference type="EMBL" id="JAGKQM010000015">
    <property type="protein sequence ID" value="KAH0877564.1"/>
    <property type="molecule type" value="Genomic_DNA"/>
</dbReference>
<dbReference type="PANTHER" id="PTHR34191:SF17">
    <property type="entry name" value="F9L1.37"/>
    <property type="match status" value="1"/>
</dbReference>
<protein>
    <submittedName>
        <fullName evidence="2">Uncharacterized protein</fullName>
    </submittedName>
</protein>
<name>A0ABQ7ZBF1_BRANA</name>
<evidence type="ECO:0000256" key="1">
    <source>
        <dbReference type="SAM" id="MobiDB-lite"/>
    </source>
</evidence>
<proteinExistence type="predicted"/>
<accession>A0ABQ7ZBF1</accession>
<evidence type="ECO:0000313" key="3">
    <source>
        <dbReference type="Proteomes" id="UP000824890"/>
    </source>
</evidence>
<feature type="compositionally biased region" description="Polar residues" evidence="1">
    <location>
        <begin position="34"/>
        <end position="45"/>
    </location>
</feature>
<dbReference type="Proteomes" id="UP000824890">
    <property type="component" value="Unassembled WGS sequence"/>
</dbReference>
<reference evidence="2 3" key="1">
    <citation type="submission" date="2021-05" db="EMBL/GenBank/DDBJ databases">
        <title>Genome Assembly of Synthetic Allotetraploid Brassica napus Reveals Homoeologous Exchanges between Subgenomes.</title>
        <authorList>
            <person name="Davis J.T."/>
        </authorList>
    </citation>
    <scope>NUCLEOTIDE SEQUENCE [LARGE SCALE GENOMIC DNA]</scope>
    <source>
        <strain evidence="3">cv. Da-Ae</strain>
        <tissue evidence="2">Seedling</tissue>
    </source>
</reference>
<dbReference type="PANTHER" id="PTHR34191">
    <property type="entry name" value="LATE EMBRYOGENESIS ABUNDANT PROTEIN (LEA) FAMILY PROTEIN"/>
    <property type="match status" value="1"/>
</dbReference>
<dbReference type="InterPro" id="IPR039624">
    <property type="entry name" value="LEA1/2/D7/KIN2"/>
</dbReference>
<sequence>MASRQDEEFSVRAGQIVGQAHVSGLVKRAECKADNTNSSQASSFLQEKGEKVKSMAHDASEAVKNSLGMNTDNKNNNNNNEYKNKNPLDNKNPNNTTCPSMPGHPPANI</sequence>
<gene>
    <name evidence="2" type="ORF">HID58_064958</name>
</gene>
<evidence type="ECO:0000313" key="2">
    <source>
        <dbReference type="EMBL" id="KAH0877564.1"/>
    </source>
</evidence>
<comment type="caution">
    <text evidence="2">The sequence shown here is derived from an EMBL/GenBank/DDBJ whole genome shotgun (WGS) entry which is preliminary data.</text>
</comment>